<dbReference type="RefSeq" id="WP_065394087.1">
    <property type="nucleotide sequence ID" value="NZ_MAYH01000012.1"/>
</dbReference>
<dbReference type="Proteomes" id="UP000092651">
    <property type="component" value="Unassembled WGS sequence"/>
</dbReference>
<dbReference type="PANTHER" id="PTHR43617">
    <property type="entry name" value="L-AMINO ACID N-ACETYLTRANSFERASE"/>
    <property type="match status" value="1"/>
</dbReference>
<dbReference type="GO" id="GO:0016747">
    <property type="term" value="F:acyltransferase activity, transferring groups other than amino-acyl groups"/>
    <property type="evidence" value="ECO:0007669"/>
    <property type="project" value="InterPro"/>
</dbReference>
<dbReference type="InterPro" id="IPR050276">
    <property type="entry name" value="MshD_Acetyltransferase"/>
</dbReference>
<evidence type="ECO:0000259" key="1">
    <source>
        <dbReference type="PROSITE" id="PS51186"/>
    </source>
</evidence>
<comment type="caution">
    <text evidence="2">The sequence shown here is derived from an EMBL/GenBank/DDBJ whole genome shotgun (WGS) entry which is preliminary data.</text>
</comment>
<dbReference type="OrthoDB" id="67353at2"/>
<name>A0A1B8ZXU5_9FLAO</name>
<dbReference type="InterPro" id="IPR000182">
    <property type="entry name" value="GNAT_dom"/>
</dbReference>
<dbReference type="CDD" id="cd04301">
    <property type="entry name" value="NAT_SF"/>
    <property type="match status" value="1"/>
</dbReference>
<dbReference type="EMBL" id="MAYH01000012">
    <property type="protein sequence ID" value="OCA76418.1"/>
    <property type="molecule type" value="Genomic_DNA"/>
</dbReference>
<dbReference type="PROSITE" id="PS51186">
    <property type="entry name" value="GNAT"/>
    <property type="match status" value="1"/>
</dbReference>
<evidence type="ECO:0000313" key="2">
    <source>
        <dbReference type="EMBL" id="OCA76418.1"/>
    </source>
</evidence>
<feature type="domain" description="N-acetyltransferase" evidence="1">
    <location>
        <begin position="3"/>
        <end position="158"/>
    </location>
</feature>
<dbReference type="AlphaFoldDB" id="A0A1B8ZXU5"/>
<proteinExistence type="predicted"/>
<dbReference type="PANTHER" id="PTHR43617:SF34">
    <property type="entry name" value="PUTATIVE-RELATED"/>
    <property type="match status" value="1"/>
</dbReference>
<dbReference type="InterPro" id="IPR016181">
    <property type="entry name" value="Acyl_CoA_acyltransferase"/>
</dbReference>
<dbReference type="Pfam" id="PF00583">
    <property type="entry name" value="Acetyltransf_1"/>
    <property type="match status" value="1"/>
</dbReference>
<protein>
    <recommendedName>
        <fullName evidence="1">N-acetyltransferase domain-containing protein</fullName>
    </recommendedName>
</protein>
<dbReference type="SUPFAM" id="SSF55729">
    <property type="entry name" value="Acyl-CoA N-acyltransferases (Nat)"/>
    <property type="match status" value="1"/>
</dbReference>
<evidence type="ECO:0000313" key="3">
    <source>
        <dbReference type="Proteomes" id="UP000092651"/>
    </source>
</evidence>
<sequence>MNINYRSLLPDESKLYRSIRLESLSEFPESFCANYHDALKIEKFRTENDIEQQSFERFVFGAFSEEELIGICVFVKNENNTGHIYQMYVKKEYQGKNIGSGLIHSIINEANKRFNGIEIFLEVTPQNSKAYYLYKKIGFEEVINKINPDNSITMKYIE</sequence>
<keyword evidence="3" id="KW-1185">Reference proteome</keyword>
<accession>A0A1B8ZXU5</accession>
<organism evidence="2 3">
    <name type="scientific">Chryseobacterium artocarpi</name>
    <dbReference type="NCBI Taxonomy" id="1414727"/>
    <lineage>
        <taxon>Bacteria</taxon>
        <taxon>Pseudomonadati</taxon>
        <taxon>Bacteroidota</taxon>
        <taxon>Flavobacteriia</taxon>
        <taxon>Flavobacteriales</taxon>
        <taxon>Weeksellaceae</taxon>
        <taxon>Chryseobacterium group</taxon>
        <taxon>Chryseobacterium</taxon>
    </lineage>
</organism>
<reference evidence="2 3" key="1">
    <citation type="submission" date="2016-07" db="EMBL/GenBank/DDBJ databases">
        <authorList>
            <person name="Jeong J.-J."/>
            <person name="Kim D.W."/>
            <person name="Sang M.K."/>
            <person name="Choi I.-G."/>
            <person name="Kim K.D."/>
        </authorList>
    </citation>
    <scope>NUCLEOTIDE SEQUENCE [LARGE SCALE GENOMIC DNA]</scope>
    <source>
        <strain evidence="2 3">UTM-3</strain>
    </source>
</reference>
<gene>
    <name evidence="2" type="ORF">BBI01_06935</name>
</gene>
<dbReference type="Gene3D" id="3.40.630.30">
    <property type="match status" value="1"/>
</dbReference>